<dbReference type="SUPFAM" id="SSF161098">
    <property type="entry name" value="MetI-like"/>
    <property type="match status" value="1"/>
</dbReference>
<keyword evidence="2 7" id="KW-0813">Transport</keyword>
<accession>A0ABU0JKC8</accession>
<keyword evidence="4 7" id="KW-0812">Transmembrane</keyword>
<feature type="transmembrane region" description="Helical" evidence="7">
    <location>
        <begin position="105"/>
        <end position="128"/>
    </location>
</feature>
<dbReference type="PANTHER" id="PTHR32243:SF18">
    <property type="entry name" value="INNER MEMBRANE ABC TRANSPORTER PERMEASE PROTEIN YCJP"/>
    <property type="match status" value="1"/>
</dbReference>
<keyword evidence="3" id="KW-1003">Cell membrane</keyword>
<reference evidence="9 10" key="1">
    <citation type="submission" date="2023-07" db="EMBL/GenBank/DDBJ databases">
        <title>Genomic Encyclopedia of Type Strains, Phase IV (KMG-IV): sequencing the most valuable type-strain genomes for metagenomic binning, comparative biology and taxonomic classification.</title>
        <authorList>
            <person name="Goeker M."/>
        </authorList>
    </citation>
    <scope>NUCLEOTIDE SEQUENCE [LARGE SCALE GENOMIC DNA]</scope>
    <source>
        <strain evidence="9 10">DSM 19619</strain>
    </source>
</reference>
<keyword evidence="5 7" id="KW-1133">Transmembrane helix</keyword>
<feature type="domain" description="ABC transmembrane type-1" evidence="8">
    <location>
        <begin position="70"/>
        <end position="268"/>
    </location>
</feature>
<feature type="transmembrane region" description="Helical" evidence="7">
    <location>
        <begin position="69"/>
        <end position="93"/>
    </location>
</feature>
<evidence type="ECO:0000313" key="9">
    <source>
        <dbReference type="EMBL" id="MDQ0474744.1"/>
    </source>
</evidence>
<comment type="caution">
    <text evidence="9">The sequence shown here is derived from an EMBL/GenBank/DDBJ whole genome shotgun (WGS) entry which is preliminary data.</text>
</comment>
<name>A0ABU0JKC8_9HYPH</name>
<comment type="similarity">
    <text evidence="7">Belongs to the binding-protein-dependent transport system permease family.</text>
</comment>
<dbReference type="RefSeq" id="WP_307284887.1">
    <property type="nucleotide sequence ID" value="NZ_JAUSVX010000025.1"/>
</dbReference>
<dbReference type="EMBL" id="JAUSVX010000025">
    <property type="protein sequence ID" value="MDQ0474744.1"/>
    <property type="molecule type" value="Genomic_DNA"/>
</dbReference>
<feature type="transmembrane region" description="Helical" evidence="7">
    <location>
        <begin position="189"/>
        <end position="213"/>
    </location>
</feature>
<organism evidence="9 10">
    <name type="scientific">Labrys wisconsinensis</name>
    <dbReference type="NCBI Taxonomy" id="425677"/>
    <lineage>
        <taxon>Bacteria</taxon>
        <taxon>Pseudomonadati</taxon>
        <taxon>Pseudomonadota</taxon>
        <taxon>Alphaproteobacteria</taxon>
        <taxon>Hyphomicrobiales</taxon>
        <taxon>Xanthobacteraceae</taxon>
        <taxon>Labrys</taxon>
    </lineage>
</organism>
<dbReference type="Gene3D" id="1.10.3720.10">
    <property type="entry name" value="MetI-like"/>
    <property type="match status" value="1"/>
</dbReference>
<keyword evidence="10" id="KW-1185">Reference proteome</keyword>
<protein>
    <submittedName>
        <fullName evidence="9">Multiple sugar transport system permease protein</fullName>
    </submittedName>
</protein>
<feature type="transmembrane region" description="Helical" evidence="7">
    <location>
        <begin position="12"/>
        <end position="31"/>
    </location>
</feature>
<evidence type="ECO:0000256" key="3">
    <source>
        <dbReference type="ARBA" id="ARBA00022475"/>
    </source>
</evidence>
<dbReference type="CDD" id="cd06261">
    <property type="entry name" value="TM_PBP2"/>
    <property type="match status" value="1"/>
</dbReference>
<sequence length="283" mass="30405">MSSDTLVFRIVRAGVLGLLCLFVVFPLYIAFTTSATPFSDLSTSFSWFPARPTLLAYVDVWNEMPLARYFVNSLIVTTGTVVIAIPIALAAAYAIARYQFPGRKLFLVAILSTQMFPGIFFLIPLFLIFVKVQALLGFQIVGTLPGLILVYLSFVLPLCIWVLAGYFAAVPRDIEEAGTIDGLSNVGAFVRLVLPSHLGAIVAVAVFATVLSWSEVLFASVLTTNQTQTLSIALSAVVAQPTAPIRWNIIMAASILASVPIVVAFALVQRPFVQGLSSGAIKG</sequence>
<proteinExistence type="inferred from homology"/>
<evidence type="ECO:0000256" key="5">
    <source>
        <dbReference type="ARBA" id="ARBA00022989"/>
    </source>
</evidence>
<dbReference type="Proteomes" id="UP001242480">
    <property type="component" value="Unassembled WGS sequence"/>
</dbReference>
<dbReference type="InterPro" id="IPR035906">
    <property type="entry name" value="MetI-like_sf"/>
</dbReference>
<evidence type="ECO:0000259" key="8">
    <source>
        <dbReference type="PROSITE" id="PS50928"/>
    </source>
</evidence>
<evidence type="ECO:0000256" key="2">
    <source>
        <dbReference type="ARBA" id="ARBA00022448"/>
    </source>
</evidence>
<evidence type="ECO:0000256" key="6">
    <source>
        <dbReference type="ARBA" id="ARBA00023136"/>
    </source>
</evidence>
<keyword evidence="6 7" id="KW-0472">Membrane</keyword>
<dbReference type="PROSITE" id="PS50928">
    <property type="entry name" value="ABC_TM1"/>
    <property type="match status" value="1"/>
</dbReference>
<dbReference type="InterPro" id="IPR050901">
    <property type="entry name" value="BP-dep_ABC_trans_perm"/>
</dbReference>
<dbReference type="InterPro" id="IPR000515">
    <property type="entry name" value="MetI-like"/>
</dbReference>
<dbReference type="PANTHER" id="PTHR32243">
    <property type="entry name" value="MALTOSE TRANSPORT SYSTEM PERMEASE-RELATED"/>
    <property type="match status" value="1"/>
</dbReference>
<comment type="subcellular location">
    <subcellularLocation>
        <location evidence="1 7">Cell membrane</location>
        <topology evidence="1 7">Multi-pass membrane protein</topology>
    </subcellularLocation>
</comment>
<evidence type="ECO:0000256" key="4">
    <source>
        <dbReference type="ARBA" id="ARBA00022692"/>
    </source>
</evidence>
<keyword evidence="9" id="KW-0762">Sugar transport</keyword>
<gene>
    <name evidence="9" type="ORF">QO011_007785</name>
</gene>
<evidence type="ECO:0000256" key="7">
    <source>
        <dbReference type="RuleBase" id="RU363032"/>
    </source>
</evidence>
<evidence type="ECO:0000256" key="1">
    <source>
        <dbReference type="ARBA" id="ARBA00004651"/>
    </source>
</evidence>
<evidence type="ECO:0000313" key="10">
    <source>
        <dbReference type="Proteomes" id="UP001242480"/>
    </source>
</evidence>
<feature type="transmembrane region" description="Helical" evidence="7">
    <location>
        <begin position="148"/>
        <end position="169"/>
    </location>
</feature>
<dbReference type="Pfam" id="PF00528">
    <property type="entry name" value="BPD_transp_1"/>
    <property type="match status" value="1"/>
</dbReference>
<feature type="transmembrane region" description="Helical" evidence="7">
    <location>
        <begin position="245"/>
        <end position="268"/>
    </location>
</feature>